<dbReference type="InterPro" id="IPR003439">
    <property type="entry name" value="ABC_transporter-like_ATP-bd"/>
</dbReference>
<evidence type="ECO:0000313" key="10">
    <source>
        <dbReference type="EMBL" id="PJI76905.1"/>
    </source>
</evidence>
<protein>
    <submittedName>
        <fullName evidence="10">Amino acid ABC transporter ATP-binding protein (PAAT family)</fullName>
    </submittedName>
</protein>
<name>A0A2M8VJ03_9BURK</name>
<reference evidence="10 11" key="1">
    <citation type="submission" date="2017-11" db="EMBL/GenBank/DDBJ databases">
        <title>Genomic Encyclopedia of Type Strains, Phase III (KMG-III): the genomes of soil and plant-associated and newly described type strains.</title>
        <authorList>
            <person name="Whitman W."/>
        </authorList>
    </citation>
    <scope>NUCLEOTIDE SEQUENCE [LARGE SCALE GENOMIC DNA]</scope>
    <source>
        <strain evidence="10 11">UB-Domo-W1</strain>
    </source>
</reference>
<evidence type="ECO:0000256" key="1">
    <source>
        <dbReference type="ARBA" id="ARBA00004202"/>
    </source>
</evidence>
<dbReference type="PANTHER" id="PTHR43166">
    <property type="entry name" value="AMINO ACID IMPORT ATP-BINDING PROTEIN"/>
    <property type="match status" value="1"/>
</dbReference>
<evidence type="ECO:0000313" key="11">
    <source>
        <dbReference type="Proteomes" id="UP000229366"/>
    </source>
</evidence>
<evidence type="ECO:0000256" key="5">
    <source>
        <dbReference type="ARBA" id="ARBA00022519"/>
    </source>
</evidence>
<keyword evidence="3" id="KW-0813">Transport</keyword>
<dbReference type="PROSITE" id="PS00211">
    <property type="entry name" value="ABC_TRANSPORTER_1"/>
    <property type="match status" value="1"/>
</dbReference>
<dbReference type="Proteomes" id="UP000229366">
    <property type="component" value="Unassembled WGS sequence"/>
</dbReference>
<keyword evidence="6" id="KW-0547">Nucleotide-binding</keyword>
<keyword evidence="5" id="KW-0997">Cell inner membrane</keyword>
<evidence type="ECO:0000256" key="4">
    <source>
        <dbReference type="ARBA" id="ARBA00022475"/>
    </source>
</evidence>
<dbReference type="InterPro" id="IPR027417">
    <property type="entry name" value="P-loop_NTPase"/>
</dbReference>
<dbReference type="GO" id="GO:0016887">
    <property type="term" value="F:ATP hydrolysis activity"/>
    <property type="evidence" value="ECO:0007669"/>
    <property type="project" value="InterPro"/>
</dbReference>
<evidence type="ECO:0000256" key="6">
    <source>
        <dbReference type="ARBA" id="ARBA00022741"/>
    </source>
</evidence>
<comment type="subcellular location">
    <subcellularLocation>
        <location evidence="1">Cell membrane</location>
        <topology evidence="1">Peripheral membrane protein</topology>
    </subcellularLocation>
</comment>
<dbReference type="GO" id="GO:0005886">
    <property type="term" value="C:plasma membrane"/>
    <property type="evidence" value="ECO:0007669"/>
    <property type="project" value="UniProtKB-SubCell"/>
</dbReference>
<dbReference type="PANTHER" id="PTHR43166:SF9">
    <property type="entry name" value="GLUTAMATE_ASPARTATE IMPORT ATP-BINDING PROTEIN GLTL"/>
    <property type="match status" value="1"/>
</dbReference>
<dbReference type="GO" id="GO:0005524">
    <property type="term" value="F:ATP binding"/>
    <property type="evidence" value="ECO:0007669"/>
    <property type="project" value="UniProtKB-KW"/>
</dbReference>
<dbReference type="EMBL" id="PGTX01000005">
    <property type="protein sequence ID" value="PJI76905.1"/>
    <property type="molecule type" value="Genomic_DNA"/>
</dbReference>
<organism evidence="10 11">
    <name type="scientific">Polynucleobacter brandtiae</name>
    <dbReference type="NCBI Taxonomy" id="1938816"/>
    <lineage>
        <taxon>Bacteria</taxon>
        <taxon>Pseudomonadati</taxon>
        <taxon>Pseudomonadota</taxon>
        <taxon>Betaproteobacteria</taxon>
        <taxon>Burkholderiales</taxon>
        <taxon>Burkholderiaceae</taxon>
        <taxon>Polynucleobacter</taxon>
    </lineage>
</organism>
<proteinExistence type="inferred from homology"/>
<dbReference type="SMART" id="SM00382">
    <property type="entry name" value="AAA"/>
    <property type="match status" value="1"/>
</dbReference>
<dbReference type="InterPro" id="IPR017871">
    <property type="entry name" value="ABC_transporter-like_CS"/>
</dbReference>
<feature type="domain" description="ABC transporter" evidence="9">
    <location>
        <begin position="4"/>
        <end position="238"/>
    </location>
</feature>
<gene>
    <name evidence="10" type="ORF">B0G85_1823</name>
</gene>
<dbReference type="SUPFAM" id="SSF52540">
    <property type="entry name" value="P-loop containing nucleoside triphosphate hydrolases"/>
    <property type="match status" value="1"/>
</dbReference>
<dbReference type="InterPro" id="IPR050086">
    <property type="entry name" value="MetN_ABC_transporter-like"/>
</dbReference>
<comment type="caution">
    <text evidence="10">The sequence shown here is derived from an EMBL/GenBank/DDBJ whole genome shotgun (WGS) entry which is preliminary data.</text>
</comment>
<evidence type="ECO:0000256" key="7">
    <source>
        <dbReference type="ARBA" id="ARBA00022840"/>
    </source>
</evidence>
<evidence type="ECO:0000256" key="3">
    <source>
        <dbReference type="ARBA" id="ARBA00022448"/>
    </source>
</evidence>
<comment type="similarity">
    <text evidence="2">Belongs to the ABC transporter superfamily.</text>
</comment>
<dbReference type="RefSeq" id="WP_100380125.1">
    <property type="nucleotide sequence ID" value="NZ_CBCSBW010000006.1"/>
</dbReference>
<dbReference type="PROSITE" id="PS50893">
    <property type="entry name" value="ABC_TRANSPORTER_2"/>
    <property type="match status" value="1"/>
</dbReference>
<keyword evidence="7 10" id="KW-0067">ATP-binding</keyword>
<dbReference type="Pfam" id="PF00005">
    <property type="entry name" value="ABC_tran"/>
    <property type="match status" value="1"/>
</dbReference>
<sequence>MALIQVRNLVKEFEGQTVLSDIHLDLQEGDVRVLMGASGSGKSTLLRCLNRLVEPTSGSILFRGKEILGPDVDVRELRKQIGFVFQQFALYSHLTVLDNVTLGLQKLQGMNKAMAKERALLELSHFDMIAHQDKYPSQISGGQKQRVAIARALAMDPAVLVLDEPTSALDPVMSRDVADLVNRLHGEEITMICVTHDLHFARNIADTVMFLDRGVIRADDCIDVLSQHSDPIIQAFFQNEKKF</sequence>
<keyword evidence="11" id="KW-1185">Reference proteome</keyword>
<evidence type="ECO:0000259" key="9">
    <source>
        <dbReference type="PROSITE" id="PS50893"/>
    </source>
</evidence>
<dbReference type="Gene3D" id="3.40.50.300">
    <property type="entry name" value="P-loop containing nucleotide triphosphate hydrolases"/>
    <property type="match status" value="1"/>
</dbReference>
<evidence type="ECO:0000256" key="8">
    <source>
        <dbReference type="ARBA" id="ARBA00023136"/>
    </source>
</evidence>
<dbReference type="OrthoDB" id="9802264at2"/>
<keyword evidence="8" id="KW-0472">Membrane</keyword>
<keyword evidence="4" id="KW-1003">Cell membrane</keyword>
<evidence type="ECO:0000256" key="2">
    <source>
        <dbReference type="ARBA" id="ARBA00005417"/>
    </source>
</evidence>
<dbReference type="AlphaFoldDB" id="A0A2M8VJ03"/>
<accession>A0A2M8VJ03</accession>
<dbReference type="InterPro" id="IPR003593">
    <property type="entry name" value="AAA+_ATPase"/>
</dbReference>